<gene>
    <name evidence="2" type="ORF">HGH91_21550</name>
</gene>
<name>A0A847SQG8_9BACT</name>
<organism evidence="2 3">
    <name type="scientific">Chitinophaga eiseniae</name>
    <dbReference type="NCBI Taxonomy" id="634771"/>
    <lineage>
        <taxon>Bacteria</taxon>
        <taxon>Pseudomonadati</taxon>
        <taxon>Bacteroidota</taxon>
        <taxon>Chitinophagia</taxon>
        <taxon>Chitinophagales</taxon>
        <taxon>Chitinophagaceae</taxon>
        <taxon>Chitinophaga</taxon>
    </lineage>
</organism>
<accession>A0A847SQG8</accession>
<evidence type="ECO:0000313" key="3">
    <source>
        <dbReference type="Proteomes" id="UP000552864"/>
    </source>
</evidence>
<proteinExistence type="predicted"/>
<dbReference type="EMBL" id="JABAHZ010000005">
    <property type="protein sequence ID" value="NLR81227.1"/>
    <property type="molecule type" value="Genomic_DNA"/>
</dbReference>
<evidence type="ECO:0008006" key="4">
    <source>
        <dbReference type="Google" id="ProtNLM"/>
    </source>
</evidence>
<dbReference type="RefSeq" id="WP_168740869.1">
    <property type="nucleotide sequence ID" value="NZ_JABAHZ010000005.1"/>
</dbReference>
<sequence>MKRSILLYTILILSMTVFAQNNSKDTRYKRYAGKYGDNSGICLFEDGQFLMYGYATMVFGTYRFEKDYLLFTPDKPDIFEVYAHQHPNYGDSVRVNFVGFQQGKTFLQFDNDIAHPVFNENANCFNPPYVYETARRPRTFTLAAILPEARWNKEDAGISWTYQVNKDFNDFIFVHNEPKRQYEDFSGMVRKNEDGETLLLSNYGGKEGYQKNEPADNNEWQRVLAMKQEYEASKQGNADTGYANRHYHAFPEVDLANYTFDPASNQYISKQAADNEQYFRNNQYNDDRYLRKYVKIQPVTKRDNEFDARKAAPGSIFYTVCGEGSEKSYHYNGYTKYDDPAADVAPIVTTAPAPVLPQKK</sequence>
<keyword evidence="3" id="KW-1185">Reference proteome</keyword>
<keyword evidence="1" id="KW-0732">Signal</keyword>
<dbReference type="AlphaFoldDB" id="A0A847SQG8"/>
<evidence type="ECO:0000256" key="1">
    <source>
        <dbReference type="SAM" id="SignalP"/>
    </source>
</evidence>
<comment type="caution">
    <text evidence="2">The sequence shown here is derived from an EMBL/GenBank/DDBJ whole genome shotgun (WGS) entry which is preliminary data.</text>
</comment>
<dbReference type="Proteomes" id="UP000552864">
    <property type="component" value="Unassembled WGS sequence"/>
</dbReference>
<reference evidence="2 3" key="1">
    <citation type="submission" date="2020-04" db="EMBL/GenBank/DDBJ databases">
        <authorList>
            <person name="Yin C."/>
        </authorList>
    </citation>
    <scope>NUCLEOTIDE SEQUENCE [LARGE SCALE GENOMIC DNA]</scope>
    <source>
        <strain evidence="2 3">Ak56</strain>
    </source>
</reference>
<evidence type="ECO:0000313" key="2">
    <source>
        <dbReference type="EMBL" id="NLR81227.1"/>
    </source>
</evidence>
<protein>
    <recommendedName>
        <fullName evidence="4">DKNYY family protein</fullName>
    </recommendedName>
</protein>
<feature type="signal peptide" evidence="1">
    <location>
        <begin position="1"/>
        <end position="19"/>
    </location>
</feature>
<feature type="chain" id="PRO_5032511992" description="DKNYY family protein" evidence="1">
    <location>
        <begin position="20"/>
        <end position="360"/>
    </location>
</feature>